<feature type="domain" description="CusB-like beta-barrel" evidence="3">
    <location>
        <begin position="251"/>
        <end position="319"/>
    </location>
</feature>
<dbReference type="EMBL" id="VFJB01000004">
    <property type="protein sequence ID" value="KAA0258613.1"/>
    <property type="molecule type" value="Genomic_DNA"/>
</dbReference>
<comment type="caution">
    <text evidence="6">The sequence shown here is derived from an EMBL/GenBank/DDBJ whole genome shotgun (WGS) entry which is preliminary data.</text>
</comment>
<reference evidence="6 7" key="1">
    <citation type="submission" date="2019-06" db="EMBL/GenBank/DDBJ databases">
        <title>Genomic insights into carbon and energy metabolism of Deferribacter autotrophicus revealed new metabolic traits in the phylum Deferribacteres.</title>
        <authorList>
            <person name="Slobodkin A.I."/>
            <person name="Slobodkina G.B."/>
            <person name="Allioux M."/>
            <person name="Alain K."/>
            <person name="Jebbar M."/>
            <person name="Shadrin V."/>
            <person name="Kublanov I.V."/>
            <person name="Toshchakov S.V."/>
            <person name="Bonch-Osmolovskaya E.A."/>
        </authorList>
    </citation>
    <scope>NUCLEOTIDE SEQUENCE [LARGE SCALE GENOMIC DNA]</scope>
    <source>
        <strain evidence="6 7">SL50</strain>
    </source>
</reference>
<keyword evidence="7" id="KW-1185">Reference proteome</keyword>
<dbReference type="InterPro" id="IPR006143">
    <property type="entry name" value="RND_pump_MFP"/>
</dbReference>
<dbReference type="GO" id="GO:1990281">
    <property type="term" value="C:efflux pump complex"/>
    <property type="evidence" value="ECO:0007669"/>
    <property type="project" value="TreeGrafter"/>
</dbReference>
<dbReference type="NCBIfam" id="TIGR01730">
    <property type="entry name" value="RND_mfp"/>
    <property type="match status" value="1"/>
</dbReference>
<evidence type="ECO:0000313" key="7">
    <source>
        <dbReference type="Proteomes" id="UP000322876"/>
    </source>
</evidence>
<sequence length="391" mass="43461">MKKWLAILSLFFFVACSSGEKKKMAEQLETPKRVKVKTEILKKEMVNTAITYSGTVFSNTTTYLMPKVVGYIEKIYAKEGERFKKGDLLVKIKSKELEDKREFAKAAVKEAENGLKQAELGIAMAKQQYQQAKAAFELAEKTYKRFQNLIANESVSKQEFDEVEAKYKMAKAAYELAERNVKLAEEKLNQVKIKRKQALAALSEVNTYLSYTKIVAPFDGIVLEKKSDVGNLAAPGQPILKIGSLDNVVYAFVNESATGKFKVGSEVEVEIPSVGIRYTAKVLEISPDVDPATRNFKVKLTGNINATPGMYAKINITGAKENILLVPKQSVVVRGQLEIVFVDKNGRAELRIVKTGRRFQDKVEILSGLSEGEKIVIENADKLNAGDILEG</sequence>
<organism evidence="6 7">
    <name type="scientific">Deferribacter autotrophicus</name>
    <dbReference type="NCBI Taxonomy" id="500465"/>
    <lineage>
        <taxon>Bacteria</taxon>
        <taxon>Pseudomonadati</taxon>
        <taxon>Deferribacterota</taxon>
        <taxon>Deferribacteres</taxon>
        <taxon>Deferribacterales</taxon>
        <taxon>Deferribacteraceae</taxon>
        <taxon>Deferribacter</taxon>
    </lineage>
</organism>
<dbReference type="Proteomes" id="UP000322876">
    <property type="component" value="Unassembled WGS sequence"/>
</dbReference>
<dbReference type="InterPro" id="IPR058647">
    <property type="entry name" value="BSH_CzcB-like"/>
</dbReference>
<name>A0A5A8F8K4_9BACT</name>
<accession>A0A5A8F8K4</accession>
<keyword evidence="2" id="KW-0175">Coiled coil</keyword>
<gene>
    <name evidence="6" type="ORF">FHQ18_05490</name>
</gene>
<evidence type="ECO:0000259" key="5">
    <source>
        <dbReference type="Pfam" id="PF25973"/>
    </source>
</evidence>
<protein>
    <submittedName>
        <fullName evidence="6">Efflux RND transporter periplasmic adaptor subunit</fullName>
    </submittedName>
</protein>
<dbReference type="Pfam" id="PF25954">
    <property type="entry name" value="Beta-barrel_RND_2"/>
    <property type="match status" value="1"/>
</dbReference>
<dbReference type="InterPro" id="IPR058792">
    <property type="entry name" value="Beta-barrel_RND_2"/>
</dbReference>
<feature type="domain" description="CzcB-like barrel-sandwich hybrid" evidence="5">
    <location>
        <begin position="61"/>
        <end position="242"/>
    </location>
</feature>
<dbReference type="GO" id="GO:0015562">
    <property type="term" value="F:efflux transmembrane transporter activity"/>
    <property type="evidence" value="ECO:0007669"/>
    <property type="project" value="TreeGrafter"/>
</dbReference>
<feature type="coiled-coil region" evidence="2">
    <location>
        <begin position="94"/>
        <end position="201"/>
    </location>
</feature>
<dbReference type="AlphaFoldDB" id="A0A5A8F8K4"/>
<comment type="similarity">
    <text evidence="1">Belongs to the membrane fusion protein (MFP) (TC 8.A.1) family.</text>
</comment>
<dbReference type="SUPFAM" id="SSF111369">
    <property type="entry name" value="HlyD-like secretion proteins"/>
    <property type="match status" value="3"/>
</dbReference>
<dbReference type="PROSITE" id="PS51257">
    <property type="entry name" value="PROKAR_LIPOPROTEIN"/>
    <property type="match status" value="1"/>
</dbReference>
<dbReference type="PANTHER" id="PTHR30469:SF15">
    <property type="entry name" value="HLYD FAMILY OF SECRETION PROTEINS"/>
    <property type="match status" value="1"/>
</dbReference>
<proteinExistence type="inferred from homology"/>
<evidence type="ECO:0000256" key="1">
    <source>
        <dbReference type="ARBA" id="ARBA00009477"/>
    </source>
</evidence>
<evidence type="ECO:0000256" key="2">
    <source>
        <dbReference type="SAM" id="Coils"/>
    </source>
</evidence>
<dbReference type="Gene3D" id="2.40.420.20">
    <property type="match status" value="1"/>
</dbReference>
<evidence type="ECO:0000259" key="4">
    <source>
        <dbReference type="Pfam" id="PF25967"/>
    </source>
</evidence>
<dbReference type="Gene3D" id="2.40.50.100">
    <property type="match status" value="2"/>
</dbReference>
<dbReference type="InterPro" id="IPR058627">
    <property type="entry name" value="MdtA-like_C"/>
</dbReference>
<dbReference type="RefSeq" id="WP_149266165.1">
    <property type="nucleotide sequence ID" value="NZ_VFJB01000004.1"/>
</dbReference>
<dbReference type="OrthoDB" id="9806939at2"/>
<dbReference type="Pfam" id="PF25967">
    <property type="entry name" value="RND-MFP_C"/>
    <property type="match status" value="1"/>
</dbReference>
<dbReference type="Gene3D" id="2.40.30.170">
    <property type="match status" value="1"/>
</dbReference>
<evidence type="ECO:0000313" key="6">
    <source>
        <dbReference type="EMBL" id="KAA0258613.1"/>
    </source>
</evidence>
<dbReference type="Pfam" id="PF25973">
    <property type="entry name" value="BSH_CzcB"/>
    <property type="match status" value="1"/>
</dbReference>
<evidence type="ECO:0000259" key="3">
    <source>
        <dbReference type="Pfam" id="PF25954"/>
    </source>
</evidence>
<dbReference type="PANTHER" id="PTHR30469">
    <property type="entry name" value="MULTIDRUG RESISTANCE PROTEIN MDTA"/>
    <property type="match status" value="1"/>
</dbReference>
<feature type="domain" description="Multidrug resistance protein MdtA-like C-terminal permuted SH3" evidence="4">
    <location>
        <begin position="322"/>
        <end position="382"/>
    </location>
</feature>
<dbReference type="Gene3D" id="1.10.287.470">
    <property type="entry name" value="Helix hairpin bin"/>
    <property type="match status" value="3"/>
</dbReference>